<gene>
    <name evidence="5" type="ORF">OCBIM_22000157mg</name>
</gene>
<accession>A0A0L8G621</accession>
<dbReference type="GO" id="GO:0016020">
    <property type="term" value="C:membrane"/>
    <property type="evidence" value="ECO:0007669"/>
    <property type="project" value="UniProtKB-SubCell"/>
</dbReference>
<evidence type="ECO:0000256" key="1">
    <source>
        <dbReference type="ARBA" id="ARBA00004141"/>
    </source>
</evidence>
<dbReference type="EMBL" id="KQ423874">
    <property type="protein sequence ID" value="KOF72030.1"/>
    <property type="molecule type" value="Genomic_DNA"/>
</dbReference>
<organism evidence="5">
    <name type="scientific">Octopus bimaculoides</name>
    <name type="common">California two-spotted octopus</name>
    <dbReference type="NCBI Taxonomy" id="37653"/>
    <lineage>
        <taxon>Eukaryota</taxon>
        <taxon>Metazoa</taxon>
        <taxon>Spiralia</taxon>
        <taxon>Lophotrochozoa</taxon>
        <taxon>Mollusca</taxon>
        <taxon>Cephalopoda</taxon>
        <taxon>Coleoidea</taxon>
        <taxon>Octopodiformes</taxon>
        <taxon>Octopoda</taxon>
        <taxon>Incirrata</taxon>
        <taxon>Octopodidae</taxon>
        <taxon>Octopus</taxon>
    </lineage>
</organism>
<comment type="subcellular location">
    <subcellularLocation>
        <location evidence="1">Membrane</location>
        <topology evidence="1">Multi-pass membrane protein</topology>
    </subcellularLocation>
</comment>
<evidence type="ECO:0000313" key="5">
    <source>
        <dbReference type="EMBL" id="KOF72030.1"/>
    </source>
</evidence>
<keyword evidence="4" id="KW-0472">Membrane</keyword>
<dbReference type="AlphaFoldDB" id="A0A0L8G621"/>
<protein>
    <submittedName>
        <fullName evidence="5">Uncharacterized protein</fullName>
    </submittedName>
</protein>
<keyword evidence="2" id="KW-0812">Transmembrane</keyword>
<evidence type="ECO:0000256" key="3">
    <source>
        <dbReference type="ARBA" id="ARBA00022989"/>
    </source>
</evidence>
<name>A0A0L8G621_OCTBM</name>
<keyword evidence="3" id="KW-1133">Transmembrane helix</keyword>
<sequence>MLIGGGVAIYPHGWDSLEIQQACGNTSDSYHLGKFLLLFLTLISTPNHSVTINHYLTGSVYPM</sequence>
<proteinExistence type="predicted"/>
<dbReference type="OrthoDB" id="5873721at2759"/>
<evidence type="ECO:0000256" key="2">
    <source>
        <dbReference type="ARBA" id="ARBA00022692"/>
    </source>
</evidence>
<evidence type="ECO:0000256" key="4">
    <source>
        <dbReference type="ARBA" id="ARBA00023136"/>
    </source>
</evidence>
<dbReference type="Pfam" id="PF10242">
    <property type="entry name" value="L_HMGIC_fpl"/>
    <property type="match status" value="1"/>
</dbReference>
<reference evidence="5" key="1">
    <citation type="submission" date="2015-07" db="EMBL/GenBank/DDBJ databases">
        <title>MeaNS - Measles Nucleotide Surveillance Program.</title>
        <authorList>
            <person name="Tran T."/>
            <person name="Druce J."/>
        </authorList>
    </citation>
    <scope>NUCLEOTIDE SEQUENCE</scope>
    <source>
        <strain evidence="5">UCB-OBI-ISO-001</strain>
        <tissue evidence="5">Gonad</tissue>
    </source>
</reference>
<dbReference type="InterPro" id="IPR019372">
    <property type="entry name" value="LHFPL"/>
</dbReference>